<dbReference type="RefSeq" id="WP_072298877.1">
    <property type="nucleotide sequence ID" value="NZ_FPIP01000001.1"/>
</dbReference>
<dbReference type="InterPro" id="IPR036962">
    <property type="entry name" value="Glyco_hydro_3_N_sf"/>
</dbReference>
<evidence type="ECO:0000313" key="9">
    <source>
        <dbReference type="EMBL" id="SFW10843.1"/>
    </source>
</evidence>
<organism evidence="9 10">
    <name type="scientific">Ruminococcus flavefaciens</name>
    <dbReference type="NCBI Taxonomy" id="1265"/>
    <lineage>
        <taxon>Bacteria</taxon>
        <taxon>Bacillati</taxon>
        <taxon>Bacillota</taxon>
        <taxon>Clostridia</taxon>
        <taxon>Eubacteriales</taxon>
        <taxon>Oscillospiraceae</taxon>
        <taxon>Ruminococcus</taxon>
    </lineage>
</organism>
<name>A0A1K1LIY7_RUMFL</name>
<dbReference type="Pfam" id="PF00933">
    <property type="entry name" value="Glyco_hydro_3"/>
    <property type="match status" value="1"/>
</dbReference>
<dbReference type="GO" id="GO:0005975">
    <property type="term" value="P:carbohydrate metabolic process"/>
    <property type="evidence" value="ECO:0007669"/>
    <property type="project" value="InterPro"/>
</dbReference>
<keyword evidence="4" id="KW-0378">Hydrolase</keyword>
<evidence type="ECO:0000256" key="2">
    <source>
        <dbReference type="ARBA" id="ARBA00005336"/>
    </source>
</evidence>
<feature type="compositionally biased region" description="Low complexity" evidence="6">
    <location>
        <begin position="59"/>
        <end position="104"/>
    </location>
</feature>
<dbReference type="PROSITE" id="PS51257">
    <property type="entry name" value="PROKAR_LIPOPROTEIN"/>
    <property type="match status" value="1"/>
</dbReference>
<dbReference type="GO" id="GO:0009254">
    <property type="term" value="P:peptidoglycan turnover"/>
    <property type="evidence" value="ECO:0007669"/>
    <property type="project" value="TreeGrafter"/>
</dbReference>
<evidence type="ECO:0000256" key="3">
    <source>
        <dbReference type="ARBA" id="ARBA00012663"/>
    </source>
</evidence>
<sequence>MKYRKITAVLLGLSLFLTGCGGTAEQKDSKTDSTDITSSQEVATEPLTELTAAPKAPETEPVAVTEAATDAPTTEEPQTAAQTVNNTENSNNNSSSDEQPQENNFESSHEDYQPTVTTAAYVHTSKRTTACTTTTKHITTTTAAKISPWEVLNNMTLKQKVCQMFMVTPEAITGISPMTEVGNGTKNAMNDYPVGGIIYFSQNLSSRNQIKTMISNTQDFSREACGVGLFIGVDEEGGKVARCAQNLGTTAFKPMEQYGKENNYKTAYDIGATLAKDLSSLGFNVDFAPVADVNIDSGNELGDRIFSSDPNVVANMVSGVSKGLQDNGVSATLKHFPGLGAENGNTHTNSTVIIDRTLEQLRNTEFVPFKKGIDSGTDFIMVGHQSVTSFGDELPCDLSYKAVTEMLRGELGFDGIAITDAQQMNTISKVYTSGEAAKLSIKAGMDIILMPVDYRAAVDEVCRAVESGEIPESRIDESVMRILMRKNRLGLLKK</sequence>
<evidence type="ECO:0000256" key="5">
    <source>
        <dbReference type="ARBA" id="ARBA00023295"/>
    </source>
</evidence>
<feature type="chain" id="PRO_5038421206" description="beta-N-acetylhexosaminidase" evidence="7">
    <location>
        <begin position="25"/>
        <end position="494"/>
    </location>
</feature>
<dbReference type="InterPro" id="IPR050226">
    <property type="entry name" value="NagZ_Beta-hexosaminidase"/>
</dbReference>
<feature type="region of interest" description="Disordered" evidence="6">
    <location>
        <begin position="23"/>
        <end position="112"/>
    </location>
</feature>
<keyword evidence="5" id="KW-0326">Glycosidase</keyword>
<evidence type="ECO:0000259" key="8">
    <source>
        <dbReference type="Pfam" id="PF00933"/>
    </source>
</evidence>
<dbReference type="InterPro" id="IPR017853">
    <property type="entry name" value="GH"/>
</dbReference>
<dbReference type="AlphaFoldDB" id="A0A1K1LIY7"/>
<dbReference type="InterPro" id="IPR001764">
    <property type="entry name" value="Glyco_hydro_3_N"/>
</dbReference>
<comment type="catalytic activity">
    <reaction evidence="1">
        <text>Hydrolysis of terminal non-reducing N-acetyl-D-hexosamine residues in N-acetyl-beta-D-hexosaminides.</text>
        <dbReference type="EC" id="3.2.1.52"/>
    </reaction>
</comment>
<dbReference type="PANTHER" id="PTHR30480:SF13">
    <property type="entry name" value="BETA-HEXOSAMINIDASE"/>
    <property type="match status" value="1"/>
</dbReference>
<dbReference type="EC" id="3.2.1.52" evidence="3"/>
<evidence type="ECO:0000256" key="7">
    <source>
        <dbReference type="SAM" id="SignalP"/>
    </source>
</evidence>
<feature type="signal peptide" evidence="7">
    <location>
        <begin position="1"/>
        <end position="24"/>
    </location>
</feature>
<evidence type="ECO:0000256" key="1">
    <source>
        <dbReference type="ARBA" id="ARBA00001231"/>
    </source>
</evidence>
<dbReference type="GO" id="GO:0004563">
    <property type="term" value="F:beta-N-acetylhexosaminidase activity"/>
    <property type="evidence" value="ECO:0007669"/>
    <property type="project" value="UniProtKB-EC"/>
</dbReference>
<evidence type="ECO:0000313" key="10">
    <source>
        <dbReference type="Proteomes" id="UP000183461"/>
    </source>
</evidence>
<comment type="similarity">
    <text evidence="2">Belongs to the glycosyl hydrolase 3 family.</text>
</comment>
<accession>A0A1K1LIY7</accession>
<evidence type="ECO:0000256" key="6">
    <source>
        <dbReference type="SAM" id="MobiDB-lite"/>
    </source>
</evidence>
<dbReference type="Proteomes" id="UP000183461">
    <property type="component" value="Unassembled WGS sequence"/>
</dbReference>
<gene>
    <name evidence="9" type="ORF">SAMN02910280_0417</name>
</gene>
<dbReference type="Gene3D" id="3.20.20.300">
    <property type="entry name" value="Glycoside hydrolase, family 3, N-terminal domain"/>
    <property type="match status" value="1"/>
</dbReference>
<keyword evidence="7" id="KW-0732">Signal</keyword>
<evidence type="ECO:0000256" key="4">
    <source>
        <dbReference type="ARBA" id="ARBA00022801"/>
    </source>
</evidence>
<dbReference type="SUPFAM" id="SSF51445">
    <property type="entry name" value="(Trans)glycosidases"/>
    <property type="match status" value="1"/>
</dbReference>
<dbReference type="PANTHER" id="PTHR30480">
    <property type="entry name" value="BETA-HEXOSAMINIDASE-RELATED"/>
    <property type="match status" value="1"/>
</dbReference>
<proteinExistence type="inferred from homology"/>
<dbReference type="EMBL" id="FPIP01000001">
    <property type="protein sequence ID" value="SFW10843.1"/>
    <property type="molecule type" value="Genomic_DNA"/>
</dbReference>
<feature type="domain" description="Glycoside hydrolase family 3 N-terminal" evidence="8">
    <location>
        <begin position="156"/>
        <end position="483"/>
    </location>
</feature>
<reference evidence="9 10" key="1">
    <citation type="submission" date="2016-11" db="EMBL/GenBank/DDBJ databases">
        <authorList>
            <person name="Jaros S."/>
            <person name="Januszkiewicz K."/>
            <person name="Wedrychowicz H."/>
        </authorList>
    </citation>
    <scope>NUCLEOTIDE SEQUENCE [LARGE SCALE GENOMIC DNA]</scope>
    <source>
        <strain evidence="9 10">YL228</strain>
    </source>
</reference>
<protein>
    <recommendedName>
        <fullName evidence="3">beta-N-acetylhexosaminidase</fullName>
        <ecNumber evidence="3">3.2.1.52</ecNumber>
    </recommendedName>
</protein>